<dbReference type="FunCoup" id="H3A9U7">
    <property type="interactions" value="431"/>
</dbReference>
<dbReference type="InParanoid" id="H3A9U7"/>
<reference evidence="16" key="2">
    <citation type="submission" date="2025-08" db="UniProtKB">
        <authorList>
            <consortium name="Ensembl"/>
        </authorList>
    </citation>
    <scope>IDENTIFICATION</scope>
</reference>
<dbReference type="PANTHER" id="PTHR24242">
    <property type="entry name" value="G-PROTEIN COUPLED RECEPTOR"/>
    <property type="match status" value="1"/>
</dbReference>
<feature type="domain" description="G-protein coupled receptors family 1 profile" evidence="15">
    <location>
        <begin position="45"/>
        <end position="294"/>
    </location>
</feature>
<dbReference type="PRINTS" id="PR00245">
    <property type="entry name" value="OLFACTORYR"/>
</dbReference>
<dbReference type="InterPro" id="IPR000725">
    <property type="entry name" value="Olfact_rcpt"/>
</dbReference>
<evidence type="ECO:0000313" key="17">
    <source>
        <dbReference type="Proteomes" id="UP000008672"/>
    </source>
</evidence>
<evidence type="ECO:0000256" key="4">
    <source>
        <dbReference type="ARBA" id="ARBA00022692"/>
    </source>
</evidence>
<evidence type="ECO:0000256" key="2">
    <source>
        <dbReference type="ARBA" id="ARBA00022475"/>
    </source>
</evidence>
<name>H3A9U7_LATCH</name>
<dbReference type="Ensembl" id="ENSLACT00000006471.1">
    <property type="protein sequence ID" value="ENSLACP00000006418.1"/>
    <property type="gene ID" value="ENSLACG00000005695.1"/>
</dbReference>
<dbReference type="GO" id="GO:0004984">
    <property type="term" value="F:olfactory receptor activity"/>
    <property type="evidence" value="ECO:0007669"/>
    <property type="project" value="InterPro"/>
</dbReference>
<protein>
    <recommendedName>
        <fullName evidence="14">Olfactory receptor</fullName>
    </recommendedName>
</protein>
<feature type="transmembrane region" description="Helical" evidence="14">
    <location>
        <begin position="200"/>
        <end position="219"/>
    </location>
</feature>
<evidence type="ECO:0000256" key="6">
    <source>
        <dbReference type="ARBA" id="ARBA00022989"/>
    </source>
</evidence>
<dbReference type="PANTHER" id="PTHR24242:SF359">
    <property type="entry name" value="ODORANT RECEPTOR-RELATED"/>
    <property type="match status" value="1"/>
</dbReference>
<organism evidence="16 17">
    <name type="scientific">Latimeria chalumnae</name>
    <name type="common">Coelacanth</name>
    <dbReference type="NCBI Taxonomy" id="7897"/>
    <lineage>
        <taxon>Eukaryota</taxon>
        <taxon>Metazoa</taxon>
        <taxon>Chordata</taxon>
        <taxon>Craniata</taxon>
        <taxon>Vertebrata</taxon>
        <taxon>Euteleostomi</taxon>
        <taxon>Coelacanthiformes</taxon>
        <taxon>Coelacanthidae</taxon>
        <taxon>Latimeria</taxon>
    </lineage>
</organism>
<keyword evidence="12 13" id="KW-0807">Transducer</keyword>
<dbReference type="SUPFAM" id="SSF81321">
    <property type="entry name" value="Family A G protein-coupled receptor-like"/>
    <property type="match status" value="1"/>
</dbReference>
<feature type="transmembrane region" description="Helical" evidence="14">
    <location>
        <begin position="106"/>
        <end position="124"/>
    </location>
</feature>
<feature type="transmembrane region" description="Helical" evidence="14">
    <location>
        <begin position="64"/>
        <end position="86"/>
    </location>
</feature>
<comment type="similarity">
    <text evidence="13">Belongs to the G-protein coupled receptor 1 family.</text>
</comment>
<dbReference type="Pfam" id="PF13853">
    <property type="entry name" value="7tm_4"/>
    <property type="match status" value="1"/>
</dbReference>
<dbReference type="HOGENOM" id="CLU_012526_0_1_1"/>
<dbReference type="InterPro" id="IPR017452">
    <property type="entry name" value="GPCR_Rhodpsn_7TM"/>
</dbReference>
<dbReference type="OMA" id="MNTENCI"/>
<comment type="subcellular location">
    <subcellularLocation>
        <location evidence="1 14">Cell membrane</location>
        <topology evidence="1 14">Multi-pass membrane protein</topology>
    </subcellularLocation>
</comment>
<keyword evidence="6 14" id="KW-1133">Transmembrane helix</keyword>
<evidence type="ECO:0000256" key="5">
    <source>
        <dbReference type="ARBA" id="ARBA00022725"/>
    </source>
</evidence>
<dbReference type="InterPro" id="IPR000276">
    <property type="entry name" value="GPCR_Rhodpsn"/>
</dbReference>
<keyword evidence="8 14" id="KW-0472">Membrane</keyword>
<sequence>MTEFNQTFIQINGFILIGFPRILDLQSRAILSTVCLVAYIALFLGNLTFLVLMKVDHKLHSPMYLFICNLALVDIIYPSITIPKFLSGMMFRLQSIEYVACLAQMFFYSVLFLVETFTLVFMALDRYLAICNPLYYHSKMTNRHAIALLVLCWVAGVAVPMSRLLESIEWQFCAGNSISHYFCGYSAVAVLACNRVASDIISLSIVLFAYTLVSGLFIFSYTKIIISVLKIASSEGRRKAFSTCASHLVVIAVFILCSLLVSIINRIPRFSIDVRNMVSLVQHMLPPLANPIIYSLRTKEIRDSFKRLLKRSLTAPNSN</sequence>
<keyword evidence="10 13" id="KW-0675">Receptor</keyword>
<keyword evidence="11" id="KW-0325">Glycoprotein</keyword>
<dbReference type="SMART" id="SM01381">
    <property type="entry name" value="7TM_GPCR_Srsx"/>
    <property type="match status" value="1"/>
</dbReference>
<keyword evidence="7 13" id="KW-0297">G-protein coupled receptor</keyword>
<feature type="transmembrane region" description="Helical" evidence="14">
    <location>
        <begin position="240"/>
        <end position="264"/>
    </location>
</feature>
<dbReference type="AlphaFoldDB" id="H3A9U7"/>
<keyword evidence="9" id="KW-1015">Disulfide bond</keyword>
<keyword evidence="2 14" id="KW-1003">Cell membrane</keyword>
<dbReference type="PROSITE" id="PS50262">
    <property type="entry name" value="G_PROTEIN_RECEP_F1_2"/>
    <property type="match status" value="1"/>
</dbReference>
<dbReference type="GeneID" id="102346672"/>
<evidence type="ECO:0000256" key="12">
    <source>
        <dbReference type="ARBA" id="ARBA00023224"/>
    </source>
</evidence>
<evidence type="ECO:0000256" key="14">
    <source>
        <dbReference type="RuleBase" id="RU363047"/>
    </source>
</evidence>
<feature type="transmembrane region" description="Helical" evidence="14">
    <location>
        <begin position="29"/>
        <end position="52"/>
    </location>
</feature>
<dbReference type="Proteomes" id="UP000008672">
    <property type="component" value="Unassembled WGS sequence"/>
</dbReference>
<evidence type="ECO:0000256" key="7">
    <source>
        <dbReference type="ARBA" id="ARBA00023040"/>
    </source>
</evidence>
<dbReference type="GeneTree" id="ENSGT00940000161369"/>
<dbReference type="RefSeq" id="XP_064413053.1">
    <property type="nucleotide sequence ID" value="XM_064556983.1"/>
</dbReference>
<evidence type="ECO:0000256" key="11">
    <source>
        <dbReference type="ARBA" id="ARBA00023180"/>
    </source>
</evidence>
<dbReference type="PROSITE" id="PS00237">
    <property type="entry name" value="G_PROTEIN_RECEP_F1_1"/>
    <property type="match status" value="1"/>
</dbReference>
<feature type="transmembrane region" description="Helical" evidence="14">
    <location>
        <begin position="145"/>
        <end position="162"/>
    </location>
</feature>
<reference evidence="17" key="1">
    <citation type="submission" date="2011-08" db="EMBL/GenBank/DDBJ databases">
        <title>The draft genome of Latimeria chalumnae.</title>
        <authorList>
            <person name="Di Palma F."/>
            <person name="Alfoldi J."/>
            <person name="Johnson J."/>
            <person name="Berlin A."/>
            <person name="Gnerre S."/>
            <person name="Jaffe D."/>
            <person name="MacCallum I."/>
            <person name="Young S."/>
            <person name="Walker B.J."/>
            <person name="Lander E."/>
            <person name="Lindblad-Toh K."/>
        </authorList>
    </citation>
    <scope>NUCLEOTIDE SEQUENCE [LARGE SCALE GENOMIC DNA]</scope>
    <source>
        <strain evidence="17">Wild caught</strain>
    </source>
</reference>
<dbReference type="eggNOG" id="ENOG502QVH7">
    <property type="taxonomic scope" value="Eukaryota"/>
</dbReference>
<proteinExistence type="inferred from homology"/>
<evidence type="ECO:0000259" key="15">
    <source>
        <dbReference type="PROSITE" id="PS50262"/>
    </source>
</evidence>
<dbReference type="EMBL" id="AFYH01200225">
    <property type="status" value="NOT_ANNOTATED_CDS"/>
    <property type="molecule type" value="Genomic_DNA"/>
</dbReference>
<evidence type="ECO:0000313" key="16">
    <source>
        <dbReference type="Ensembl" id="ENSLACP00000006418.1"/>
    </source>
</evidence>
<evidence type="ECO:0000256" key="10">
    <source>
        <dbReference type="ARBA" id="ARBA00023170"/>
    </source>
</evidence>
<evidence type="ECO:0000256" key="8">
    <source>
        <dbReference type="ARBA" id="ARBA00023136"/>
    </source>
</evidence>
<evidence type="ECO:0000256" key="3">
    <source>
        <dbReference type="ARBA" id="ARBA00022606"/>
    </source>
</evidence>
<accession>H3A9U7</accession>
<evidence type="ECO:0000256" key="1">
    <source>
        <dbReference type="ARBA" id="ARBA00004651"/>
    </source>
</evidence>
<keyword evidence="3 14" id="KW-0716">Sensory transduction</keyword>
<dbReference type="FunFam" id="1.20.1070.10:FF:000024">
    <property type="entry name" value="Olfactory receptor"/>
    <property type="match status" value="1"/>
</dbReference>
<evidence type="ECO:0000256" key="13">
    <source>
        <dbReference type="RuleBase" id="RU000688"/>
    </source>
</evidence>
<dbReference type="PRINTS" id="PR00237">
    <property type="entry name" value="GPCRRHODOPSN"/>
</dbReference>
<dbReference type="Gene3D" id="1.20.1070.10">
    <property type="entry name" value="Rhodopsin 7-helix transmembrane proteins"/>
    <property type="match status" value="1"/>
</dbReference>
<dbReference type="InterPro" id="IPR050939">
    <property type="entry name" value="Olfactory_GPCR1"/>
</dbReference>
<dbReference type="GO" id="GO:0005886">
    <property type="term" value="C:plasma membrane"/>
    <property type="evidence" value="ECO:0007669"/>
    <property type="project" value="UniProtKB-SubCell"/>
</dbReference>
<reference evidence="16" key="3">
    <citation type="submission" date="2025-09" db="UniProtKB">
        <authorList>
            <consortium name="Ensembl"/>
        </authorList>
    </citation>
    <scope>IDENTIFICATION</scope>
</reference>
<evidence type="ECO:0000256" key="9">
    <source>
        <dbReference type="ARBA" id="ARBA00023157"/>
    </source>
</evidence>
<keyword evidence="4 13" id="KW-0812">Transmembrane</keyword>
<keyword evidence="5 14" id="KW-0552">Olfaction</keyword>
<dbReference type="GO" id="GO:0004930">
    <property type="term" value="F:G protein-coupled receptor activity"/>
    <property type="evidence" value="ECO:0007669"/>
    <property type="project" value="UniProtKB-KW"/>
</dbReference>
<keyword evidence="17" id="KW-1185">Reference proteome</keyword>
<gene>
    <name evidence="16" type="primary">LOC102346672</name>
</gene>